<dbReference type="GO" id="GO:0006412">
    <property type="term" value="P:translation"/>
    <property type="evidence" value="ECO:0007669"/>
    <property type="project" value="InterPro"/>
</dbReference>
<evidence type="ECO:0000256" key="1">
    <source>
        <dbReference type="ARBA" id="ARBA00006540"/>
    </source>
</evidence>
<evidence type="ECO:0000256" key="6">
    <source>
        <dbReference type="SAM" id="MobiDB-lite"/>
    </source>
</evidence>
<dbReference type="InterPro" id="IPR009000">
    <property type="entry name" value="Transl_B-barrel_sf"/>
</dbReference>
<dbReference type="STRING" id="104421.E1ZX69"/>
<dbReference type="FunFam" id="2.40.30.10:FF:000049">
    <property type="entry name" value="39S ribosomal protein L3, mitochondrial"/>
    <property type="match status" value="1"/>
</dbReference>
<dbReference type="InParanoid" id="E1ZX69"/>
<dbReference type="OrthoDB" id="274683at2759"/>
<name>E1ZX69_CAMFO</name>
<keyword evidence="8" id="KW-1185">Reference proteome</keyword>
<keyword evidence="3" id="KW-0687">Ribonucleoprotein</keyword>
<dbReference type="Pfam" id="PF00297">
    <property type="entry name" value="Ribosomal_L3"/>
    <property type="match status" value="1"/>
</dbReference>
<dbReference type="GO" id="GO:0003735">
    <property type="term" value="F:structural constituent of ribosome"/>
    <property type="evidence" value="ECO:0007669"/>
    <property type="project" value="InterPro"/>
</dbReference>
<dbReference type="EMBL" id="GL435030">
    <property type="protein sequence ID" value="EFN74159.1"/>
    <property type="molecule type" value="Genomic_DNA"/>
</dbReference>
<evidence type="ECO:0000313" key="7">
    <source>
        <dbReference type="EMBL" id="EFN74159.1"/>
    </source>
</evidence>
<sequence>MTSFLKTINGLQLFNKFLKPSISTIISKRDGGVGTPKYRHPEWLPKVTHVKHDEHLTQDNKEFIEEIVQDNYDSPIEFGTQISPLKIDPIEPITKWRKGLRRTGLIAKKIGVYPLWLKDGKKVSSTLLQIVDNEVVKYMPPEKFHPVRSCKPPLQIKRRLGCLVVGAENIDPQWVTKEYYGMFKDTGVIPKRVLRRFIISPEAALQPGTPLIAAHFKPGEIVDIRAKTIDRGFQGVMKRWGFKGMPASHGVTKTHRRPGNIGSGGRKARVMPGTKMPGHMGNKWRVHRGQQILRINTKYNIIWIKGQNIPGEINSYCHIYDTILPLRRHKTAPHFPTYLPSITKEPLPEELYADEVHQFSDPTIEFKEES</sequence>
<comment type="similarity">
    <text evidence="1">Belongs to the universal ribosomal protein uL3 family.</text>
</comment>
<dbReference type="SUPFAM" id="SSF50447">
    <property type="entry name" value="Translation proteins"/>
    <property type="match status" value="1"/>
</dbReference>
<dbReference type="PANTHER" id="PTHR11229">
    <property type="entry name" value="50S RIBOSOMAL PROTEIN L3"/>
    <property type="match status" value="1"/>
</dbReference>
<dbReference type="OMA" id="IGIYPMW"/>
<feature type="region of interest" description="Disordered" evidence="6">
    <location>
        <begin position="247"/>
        <end position="282"/>
    </location>
</feature>
<dbReference type="Gene3D" id="2.40.30.10">
    <property type="entry name" value="Translation factors"/>
    <property type="match status" value="2"/>
</dbReference>
<accession>E1ZX69</accession>
<dbReference type="FunCoup" id="E1ZX69">
    <property type="interactions" value="1144"/>
</dbReference>
<dbReference type="PANTHER" id="PTHR11229:SF8">
    <property type="entry name" value="LARGE RIBOSOMAL SUBUNIT PROTEIN UL3M"/>
    <property type="match status" value="1"/>
</dbReference>
<evidence type="ECO:0000256" key="2">
    <source>
        <dbReference type="ARBA" id="ARBA00022980"/>
    </source>
</evidence>
<protein>
    <recommendedName>
        <fullName evidence="4">Large ribosomal subunit protein uL3m</fullName>
    </recommendedName>
    <alternativeName>
        <fullName evidence="5">39S ribosomal protein L3, mitochondrial</fullName>
    </alternativeName>
</protein>
<dbReference type="Proteomes" id="UP000000311">
    <property type="component" value="Unassembled WGS sequence"/>
</dbReference>
<dbReference type="KEGG" id="cfo:105252697"/>
<evidence type="ECO:0000256" key="3">
    <source>
        <dbReference type="ARBA" id="ARBA00023274"/>
    </source>
</evidence>
<dbReference type="GO" id="GO:0005762">
    <property type="term" value="C:mitochondrial large ribosomal subunit"/>
    <property type="evidence" value="ECO:0007669"/>
    <property type="project" value="TreeGrafter"/>
</dbReference>
<proteinExistence type="inferred from homology"/>
<keyword evidence="2 7" id="KW-0689">Ribosomal protein</keyword>
<gene>
    <name evidence="7" type="ORF">EAG_14071</name>
</gene>
<evidence type="ECO:0000256" key="4">
    <source>
        <dbReference type="ARBA" id="ARBA00035209"/>
    </source>
</evidence>
<dbReference type="AlphaFoldDB" id="E1ZX69"/>
<dbReference type="NCBIfam" id="TIGR03625">
    <property type="entry name" value="L3_bact"/>
    <property type="match status" value="1"/>
</dbReference>
<organism evidence="8">
    <name type="scientific">Camponotus floridanus</name>
    <name type="common">Florida carpenter ant</name>
    <dbReference type="NCBI Taxonomy" id="104421"/>
    <lineage>
        <taxon>Eukaryota</taxon>
        <taxon>Metazoa</taxon>
        <taxon>Ecdysozoa</taxon>
        <taxon>Arthropoda</taxon>
        <taxon>Hexapoda</taxon>
        <taxon>Insecta</taxon>
        <taxon>Pterygota</taxon>
        <taxon>Neoptera</taxon>
        <taxon>Endopterygota</taxon>
        <taxon>Hymenoptera</taxon>
        <taxon>Apocrita</taxon>
        <taxon>Aculeata</taxon>
        <taxon>Formicoidea</taxon>
        <taxon>Formicidae</taxon>
        <taxon>Formicinae</taxon>
        <taxon>Camponotus</taxon>
    </lineage>
</organism>
<reference evidence="7 8" key="1">
    <citation type="journal article" date="2010" name="Science">
        <title>Genomic comparison of the ants Camponotus floridanus and Harpegnathos saltator.</title>
        <authorList>
            <person name="Bonasio R."/>
            <person name="Zhang G."/>
            <person name="Ye C."/>
            <person name="Mutti N.S."/>
            <person name="Fang X."/>
            <person name="Qin N."/>
            <person name="Donahue G."/>
            <person name="Yang P."/>
            <person name="Li Q."/>
            <person name="Li C."/>
            <person name="Zhang P."/>
            <person name="Huang Z."/>
            <person name="Berger S.L."/>
            <person name="Reinberg D."/>
            <person name="Wang J."/>
            <person name="Liebig J."/>
        </authorList>
    </citation>
    <scope>NUCLEOTIDE SEQUENCE [LARGE SCALE GENOMIC DNA]</scope>
    <source>
        <strain evidence="8">C129</strain>
    </source>
</reference>
<dbReference type="InterPro" id="IPR000597">
    <property type="entry name" value="Ribosomal_uL3"/>
</dbReference>
<evidence type="ECO:0000256" key="5">
    <source>
        <dbReference type="ARBA" id="ARBA00035396"/>
    </source>
</evidence>
<evidence type="ECO:0000313" key="8">
    <source>
        <dbReference type="Proteomes" id="UP000000311"/>
    </source>
</evidence>
<dbReference type="InterPro" id="IPR019927">
    <property type="entry name" value="Ribosomal_uL3_bac/org-type"/>
</dbReference>